<reference evidence="1 2" key="1">
    <citation type="submission" date="2024-09" db="EMBL/GenBank/DDBJ databases">
        <authorList>
            <person name="Sun Q."/>
            <person name="Mori K."/>
        </authorList>
    </citation>
    <scope>NUCLEOTIDE SEQUENCE [LARGE SCALE GENOMIC DNA]</scope>
    <source>
        <strain evidence="1 2">KCTC 23076</strain>
    </source>
</reference>
<gene>
    <name evidence="1" type="ORF">ACFFGH_21465</name>
</gene>
<dbReference type="Proteomes" id="UP001589896">
    <property type="component" value="Unassembled WGS sequence"/>
</dbReference>
<accession>A0ABV6RUY3</accession>
<comment type="caution">
    <text evidence="1">The sequence shown here is derived from an EMBL/GenBank/DDBJ whole genome shotgun (WGS) entry which is preliminary data.</text>
</comment>
<dbReference type="InterPro" id="IPR036390">
    <property type="entry name" value="WH_DNA-bd_sf"/>
</dbReference>
<name>A0ABV6RUY3_9GAMM</name>
<dbReference type="Gene3D" id="1.10.10.10">
    <property type="entry name" value="Winged helix-like DNA-binding domain superfamily/Winged helix DNA-binding domain"/>
    <property type="match status" value="1"/>
</dbReference>
<evidence type="ECO:0000313" key="2">
    <source>
        <dbReference type="Proteomes" id="UP001589896"/>
    </source>
</evidence>
<protein>
    <recommendedName>
        <fullName evidence="3">Transcriptional regulator</fullName>
    </recommendedName>
</protein>
<evidence type="ECO:0000313" key="1">
    <source>
        <dbReference type="EMBL" id="MFC0680409.1"/>
    </source>
</evidence>
<organism evidence="1 2">
    <name type="scientific">Lysobacter korlensis</name>
    <dbReference type="NCBI Taxonomy" id="553636"/>
    <lineage>
        <taxon>Bacteria</taxon>
        <taxon>Pseudomonadati</taxon>
        <taxon>Pseudomonadota</taxon>
        <taxon>Gammaproteobacteria</taxon>
        <taxon>Lysobacterales</taxon>
        <taxon>Lysobacteraceae</taxon>
        <taxon>Lysobacter</taxon>
    </lineage>
</organism>
<dbReference type="InterPro" id="IPR036388">
    <property type="entry name" value="WH-like_DNA-bd_sf"/>
</dbReference>
<proteinExistence type="predicted"/>
<sequence>MADSRPLGFWLKLVDRLLDERFAAVLDEHGVSRGQWRLLNVVADGGATAADVERAVAPFTSDEGMPVAAQLEELIESDWVAVAGEEYRLTERGANAHARLAEVVAELRTGSTEGVSEDEYRLTLGTLERMARNLGWSAE</sequence>
<dbReference type="RefSeq" id="WP_386672113.1">
    <property type="nucleotide sequence ID" value="NZ_JBHLTG010000005.1"/>
</dbReference>
<keyword evidence="2" id="KW-1185">Reference proteome</keyword>
<dbReference type="EMBL" id="JBHLTG010000005">
    <property type="protein sequence ID" value="MFC0680409.1"/>
    <property type="molecule type" value="Genomic_DNA"/>
</dbReference>
<dbReference type="SUPFAM" id="SSF46785">
    <property type="entry name" value="Winged helix' DNA-binding domain"/>
    <property type="match status" value="1"/>
</dbReference>
<evidence type="ECO:0008006" key="3">
    <source>
        <dbReference type="Google" id="ProtNLM"/>
    </source>
</evidence>